<dbReference type="Proteomes" id="UP001589654">
    <property type="component" value="Unassembled WGS sequence"/>
</dbReference>
<evidence type="ECO:0000313" key="2">
    <source>
        <dbReference type="EMBL" id="MFB9211702.1"/>
    </source>
</evidence>
<organism evidence="2 3">
    <name type="scientific">Echinicola jeungdonensis</name>
    <dbReference type="NCBI Taxonomy" id="709343"/>
    <lineage>
        <taxon>Bacteria</taxon>
        <taxon>Pseudomonadati</taxon>
        <taxon>Bacteroidota</taxon>
        <taxon>Cytophagia</taxon>
        <taxon>Cytophagales</taxon>
        <taxon>Cyclobacteriaceae</taxon>
        <taxon>Echinicola</taxon>
    </lineage>
</organism>
<accession>A0ABV5J5C4</accession>
<comment type="caution">
    <text evidence="2">The sequence shown here is derived from an EMBL/GenBank/DDBJ whole genome shotgun (WGS) entry which is preliminary data.</text>
</comment>
<evidence type="ECO:0000313" key="3">
    <source>
        <dbReference type="Proteomes" id="UP001589654"/>
    </source>
</evidence>
<dbReference type="InterPro" id="IPR011042">
    <property type="entry name" value="6-blade_b-propeller_TolB-like"/>
</dbReference>
<proteinExistence type="predicted"/>
<feature type="region of interest" description="Disordered" evidence="1">
    <location>
        <begin position="597"/>
        <end position="645"/>
    </location>
</feature>
<dbReference type="Gene3D" id="2.40.160.50">
    <property type="entry name" value="membrane protein fhac: a member of the omp85/tpsb transporter family"/>
    <property type="match status" value="1"/>
</dbReference>
<dbReference type="SUPFAM" id="SSF82171">
    <property type="entry name" value="DPP6 N-terminal domain-like"/>
    <property type="match status" value="1"/>
</dbReference>
<protein>
    <submittedName>
        <fullName evidence="2">Biopolymer transporter Tol</fullName>
    </submittedName>
</protein>
<dbReference type="RefSeq" id="WP_290246335.1">
    <property type="nucleotide sequence ID" value="NZ_JAUFQT010000001.1"/>
</dbReference>
<dbReference type="EMBL" id="JBHMEW010000052">
    <property type="protein sequence ID" value="MFB9211702.1"/>
    <property type="molecule type" value="Genomic_DNA"/>
</dbReference>
<reference evidence="2 3" key="1">
    <citation type="submission" date="2024-09" db="EMBL/GenBank/DDBJ databases">
        <authorList>
            <person name="Sun Q."/>
            <person name="Mori K."/>
        </authorList>
    </citation>
    <scope>NUCLEOTIDE SEQUENCE [LARGE SCALE GENOMIC DNA]</scope>
    <source>
        <strain evidence="2 3">CECT 7682</strain>
    </source>
</reference>
<sequence>MKVYLFVISFALLWLGSTLDLKAQFDRERFGKNRLQHKELDWYFYSSNNFEVYYYDGGRENARMAIDYLENQFERITQMVGYVAYTKPKVYIYNSREDWLQSNLDLNENNYTVSGQTYFSKLLAEVPYTGKWATFKEELVYRTSKIIIEEMLYGSTIADAFQSNLINSFPDWFIDGAALYLAKGWDREMDDFVRHYLKENEQPRLYKLNSEQAELVGQSIWNFIVERYGKRYVSSILNLSRINRNEETSIANTLGKSFKEFIQQWRDYYVGLNENVLNTFESPDTEKIIASTSKGKPGAINDIKFSPDAKHLAYVENNNGKYKVKVRNLSTDREVTIYKGGHSSDDQEANFTSPVIAWRDTLNLTIATFKRGVTTLRMRSIDGSSQDKIFLRNITQVTSLDFAPNGTNMVLSAISNGRSDIYTLNIRGRGKKLTNDVFDNITPTFINDSTIVFASNKADLPDSVLTRTPDVRKLPEYFNLFRMDLGDSIVTSRLTNMNSVNYMPRVMNRNFVLHLSDQSGITNVMRLGLGSSVSSQVSAFDKSLESFDYAPSVNRWAYSYHDGIRSKLILEPYPNLDKFTPSIPRVQLEQAKKLNERISTRRIDNNAGEAPDEEKDQEKEASNTLPEEPVVQLDTLQPAAPQTGSINLDRLRFEREGGIDIENYQFDSVPEPVEEESLDNTTGRSDILDAFRQQSMQRRVTGPREYIPQFIANSLNTSFVVDPLRGFGISLNAKMTDLLDNHSFTGGLMTTMDFRSGSDIFFEYQYLKHRIDFRGRYDRKALVITEGDLTHQRYVLNKTELGISYPINVHSRVTLAPFFAKTQYFNLNSDSLIRGNGGIDNSFDVNYLGGKAEFVMDKTTLLGLYMEQGFKGKIGIIHYQGIDKSERSFSNAYLDLRNYQKIHKSITFATRLFAGSYFGNNPQRYLVGGMDNWLFNEFYQPPSNRPESSPIRNNDGVENSDILFAQFVDLRGYDYDEIRGKNVITFTAELRIPLFAYLSRGNIASNFIRNFQLVGFYDAGSSWDRSAPWERVNDQNTEVINTEGSPFKITLNNFNNPWLQSFGGGLRTVLLNYYVKFDVARPVRNYNVEETRFYVTLGYNF</sequence>
<dbReference type="Gene3D" id="2.120.10.30">
    <property type="entry name" value="TolB, C-terminal domain"/>
    <property type="match status" value="1"/>
</dbReference>
<name>A0ABV5J5C4_9BACT</name>
<keyword evidence="3" id="KW-1185">Reference proteome</keyword>
<dbReference type="PANTHER" id="PTHR36842">
    <property type="entry name" value="PROTEIN TOLB HOMOLOG"/>
    <property type="match status" value="1"/>
</dbReference>
<gene>
    <name evidence="2" type="ORF">ACFFUR_07780</name>
</gene>
<evidence type="ECO:0000256" key="1">
    <source>
        <dbReference type="SAM" id="MobiDB-lite"/>
    </source>
</evidence>